<dbReference type="HOGENOM" id="CLU_1349879_0_0_1"/>
<dbReference type="EMBL" id="CH477579">
    <property type="protein sequence ID" value="EAT38734.1"/>
    <property type="molecule type" value="Genomic_DNA"/>
</dbReference>
<reference evidence="1" key="3">
    <citation type="submission" date="2012-09" db="EMBL/GenBank/DDBJ databases">
        <authorList>
            <consortium name="VectorBase"/>
        </authorList>
    </citation>
    <scope>NUCLEOTIDE SEQUENCE</scope>
    <source>
        <strain evidence="1">Liverpool</strain>
    </source>
</reference>
<organism evidence="1 2">
    <name type="scientific">Aedes aegypti</name>
    <name type="common">Yellowfever mosquito</name>
    <name type="synonym">Culex aegypti</name>
    <dbReference type="NCBI Taxonomy" id="7159"/>
    <lineage>
        <taxon>Eukaryota</taxon>
        <taxon>Metazoa</taxon>
        <taxon>Ecdysozoa</taxon>
        <taxon>Arthropoda</taxon>
        <taxon>Hexapoda</taxon>
        <taxon>Insecta</taxon>
        <taxon>Pterygota</taxon>
        <taxon>Neoptera</taxon>
        <taxon>Endopterygota</taxon>
        <taxon>Diptera</taxon>
        <taxon>Nematocera</taxon>
        <taxon>Culicoidea</taxon>
        <taxon>Culicidae</taxon>
        <taxon>Culicinae</taxon>
        <taxon>Aedini</taxon>
        <taxon>Aedes</taxon>
        <taxon>Stegomyia</taxon>
    </lineage>
</organism>
<protein>
    <submittedName>
        <fullName evidence="1">AAEL009417-PA</fullName>
    </submittedName>
</protein>
<proteinExistence type="predicted"/>
<gene>
    <name evidence="1" type="ORF">AaeL_AAEL009417</name>
</gene>
<name>Q16VX9_AEDAE</name>
<reference evidence="1" key="1">
    <citation type="submission" date="2005-10" db="EMBL/GenBank/DDBJ databases">
        <authorList>
            <person name="Loftus B.J."/>
            <person name="Nene V.M."/>
            <person name="Hannick L.I."/>
            <person name="Bidwell S."/>
            <person name="Haas B."/>
            <person name="Amedeo P."/>
            <person name="Orvis J."/>
            <person name="Wortman J.R."/>
            <person name="White O.R."/>
            <person name="Salzberg S."/>
            <person name="Shumway M."/>
            <person name="Koo H."/>
            <person name="Zhao Y."/>
            <person name="Holmes M."/>
            <person name="Miller J."/>
            <person name="Schatz M."/>
            <person name="Pop M."/>
            <person name="Pai G."/>
            <person name="Utterback T."/>
            <person name="Rogers Y.-H."/>
            <person name="Kravitz S."/>
            <person name="Fraser C.M."/>
        </authorList>
    </citation>
    <scope>NUCLEOTIDE SEQUENCE</scope>
    <source>
        <strain evidence="1">Liverpool</strain>
    </source>
</reference>
<evidence type="ECO:0000313" key="2">
    <source>
        <dbReference type="Proteomes" id="UP000682892"/>
    </source>
</evidence>
<dbReference type="PaxDb" id="7159-AAEL009417-PA"/>
<sequence length="203" mass="22626">MQICLQFDYSHMLDDLVELVLDHRHISILGGEFLHHVALLVQLELHTPDGTVVVAVPNELEPVRILLQCFRITDHDQQRFGPRQGHVQPLDVAQEADASSPGTDRGQNHDRLLTALERLYGTDVDLVPAMPLTHLLHLDALLLVRTDDPNGILLNGSLVYSVGENLTNVELDQFDFLLIVVAGGVLLASQLTHGRFEDDRELT</sequence>
<dbReference type="AlphaFoldDB" id="Q16VX9"/>
<reference evidence="1" key="2">
    <citation type="journal article" date="2007" name="Science">
        <title>Genome sequence of Aedes aegypti, a major arbovirus vector.</title>
        <authorList>
            <person name="Nene V."/>
            <person name="Wortman J.R."/>
            <person name="Lawson D."/>
            <person name="Haas B."/>
            <person name="Kodira C."/>
            <person name="Tu Z.J."/>
            <person name="Loftus B."/>
            <person name="Xi Z."/>
            <person name="Megy K."/>
            <person name="Grabherr M."/>
            <person name="Ren Q."/>
            <person name="Zdobnov E.M."/>
            <person name="Lobo N.F."/>
            <person name="Campbell K.S."/>
            <person name="Brown S.E."/>
            <person name="Bonaldo M.F."/>
            <person name="Zhu J."/>
            <person name="Sinkins S.P."/>
            <person name="Hogenkamp D.G."/>
            <person name="Amedeo P."/>
            <person name="Arensburger P."/>
            <person name="Atkinson P.W."/>
            <person name="Bidwell S."/>
            <person name="Biedler J."/>
            <person name="Birney E."/>
            <person name="Bruggner R.V."/>
            <person name="Costas J."/>
            <person name="Coy M.R."/>
            <person name="Crabtree J."/>
            <person name="Crawford M."/>
            <person name="Debruyn B."/>
            <person name="Decaprio D."/>
            <person name="Eiglmeier K."/>
            <person name="Eisenstadt E."/>
            <person name="El-Dorry H."/>
            <person name="Gelbart W.M."/>
            <person name="Gomes S.L."/>
            <person name="Hammond M."/>
            <person name="Hannick L.I."/>
            <person name="Hogan J.R."/>
            <person name="Holmes M.H."/>
            <person name="Jaffe D."/>
            <person name="Johnston J.S."/>
            <person name="Kennedy R.C."/>
            <person name="Koo H."/>
            <person name="Kravitz S."/>
            <person name="Kriventseva E.V."/>
            <person name="Kulp D."/>
            <person name="Labutti K."/>
            <person name="Lee E."/>
            <person name="Li S."/>
            <person name="Lovin D.D."/>
            <person name="Mao C."/>
            <person name="Mauceli E."/>
            <person name="Menck C.F."/>
            <person name="Miller J.R."/>
            <person name="Montgomery P."/>
            <person name="Mori A."/>
            <person name="Nascimento A.L."/>
            <person name="Naveira H.F."/>
            <person name="Nusbaum C."/>
            <person name="O'leary S."/>
            <person name="Orvis J."/>
            <person name="Pertea M."/>
            <person name="Quesneville H."/>
            <person name="Reidenbach K.R."/>
            <person name="Rogers Y.H."/>
            <person name="Roth C.W."/>
            <person name="Schneider J.R."/>
            <person name="Schatz M."/>
            <person name="Shumway M."/>
            <person name="Stanke M."/>
            <person name="Stinson E.O."/>
            <person name="Tubio J.M."/>
            <person name="Vanzee J.P."/>
            <person name="Verjovski-Almeida S."/>
            <person name="Werner D."/>
            <person name="White O."/>
            <person name="Wyder S."/>
            <person name="Zeng Q."/>
            <person name="Zhao Q."/>
            <person name="Zhao Y."/>
            <person name="Hill C.A."/>
            <person name="Raikhel A.S."/>
            <person name="Soares M.B."/>
            <person name="Knudson D.L."/>
            <person name="Lee N.H."/>
            <person name="Galagan J."/>
            <person name="Salzberg S.L."/>
            <person name="Paulsen I.T."/>
            <person name="Dimopoulos G."/>
            <person name="Collins F.H."/>
            <person name="Birren B."/>
            <person name="Fraser-Liggett C.M."/>
            <person name="Severson D.W."/>
        </authorList>
    </citation>
    <scope>NUCLEOTIDE SEQUENCE [LARGE SCALE GENOMIC DNA]</scope>
    <source>
        <strain evidence="1">Liverpool</strain>
    </source>
</reference>
<accession>Q16VX9</accession>
<dbReference type="eggNOG" id="ENOG502T8VK">
    <property type="taxonomic scope" value="Eukaryota"/>
</dbReference>
<evidence type="ECO:0000313" key="1">
    <source>
        <dbReference type="EMBL" id="EAT38734.1"/>
    </source>
</evidence>
<dbReference type="Proteomes" id="UP000682892">
    <property type="component" value="Chromosome 3"/>
</dbReference>